<evidence type="ECO:0000313" key="1">
    <source>
        <dbReference type="EMBL" id="OGZ12589.1"/>
    </source>
</evidence>
<accession>A0A1G2DG56</accession>
<organism evidence="1 2">
    <name type="scientific">Candidatus Lloydbacteria bacterium RIFCSPHIGHO2_02_FULL_51_22</name>
    <dbReference type="NCBI Taxonomy" id="1798663"/>
    <lineage>
        <taxon>Bacteria</taxon>
        <taxon>Candidatus Lloydiibacteriota</taxon>
    </lineage>
</organism>
<name>A0A1G2DG56_9BACT</name>
<sequence>MEINLSSFFAKLILRNIPYILSHRVLVMCRGYSEDTENFTELVWEDDKDLDFYDKETYPEFQLWLR</sequence>
<comment type="caution">
    <text evidence="1">The sequence shown here is derived from an EMBL/GenBank/DDBJ whole genome shotgun (WGS) entry which is preliminary data.</text>
</comment>
<dbReference type="EMBL" id="MHLN01000003">
    <property type="protein sequence ID" value="OGZ12589.1"/>
    <property type="molecule type" value="Genomic_DNA"/>
</dbReference>
<evidence type="ECO:0000313" key="2">
    <source>
        <dbReference type="Proteomes" id="UP000178099"/>
    </source>
</evidence>
<dbReference type="AlphaFoldDB" id="A0A1G2DG56"/>
<proteinExistence type="predicted"/>
<dbReference type="Proteomes" id="UP000178099">
    <property type="component" value="Unassembled WGS sequence"/>
</dbReference>
<reference evidence="1 2" key="1">
    <citation type="journal article" date="2016" name="Nat. Commun.">
        <title>Thousands of microbial genomes shed light on interconnected biogeochemical processes in an aquifer system.</title>
        <authorList>
            <person name="Anantharaman K."/>
            <person name="Brown C.T."/>
            <person name="Hug L.A."/>
            <person name="Sharon I."/>
            <person name="Castelle C.J."/>
            <person name="Probst A.J."/>
            <person name="Thomas B.C."/>
            <person name="Singh A."/>
            <person name="Wilkins M.J."/>
            <person name="Karaoz U."/>
            <person name="Brodie E.L."/>
            <person name="Williams K.H."/>
            <person name="Hubbard S.S."/>
            <person name="Banfield J.F."/>
        </authorList>
    </citation>
    <scope>NUCLEOTIDE SEQUENCE [LARGE SCALE GENOMIC DNA]</scope>
</reference>
<gene>
    <name evidence="1" type="ORF">A3D67_04250</name>
</gene>
<protein>
    <submittedName>
        <fullName evidence="1">Uncharacterized protein</fullName>
    </submittedName>
</protein>